<dbReference type="InterPro" id="IPR050324">
    <property type="entry name" value="CDP-alcohol_PTase-I"/>
</dbReference>
<comment type="subcellular location">
    <subcellularLocation>
        <location evidence="1">Membrane</location>
        <topology evidence="1">Multi-pass membrane protein</topology>
    </subcellularLocation>
</comment>
<gene>
    <name evidence="18" type="ORF">BPA_0124800</name>
</gene>
<dbReference type="Proteomes" id="UP000019331">
    <property type="component" value="Chromosome"/>
</dbReference>
<evidence type="ECO:0000256" key="5">
    <source>
        <dbReference type="ARBA" id="ARBA00014944"/>
    </source>
</evidence>
<evidence type="ECO:0000256" key="12">
    <source>
        <dbReference type="ARBA" id="ARBA00023209"/>
    </source>
</evidence>
<evidence type="ECO:0000256" key="11">
    <source>
        <dbReference type="ARBA" id="ARBA00023136"/>
    </source>
</evidence>
<reference evidence="18" key="1">
    <citation type="submission" date="2016-10" db="EMBL/GenBank/DDBJ databases">
        <title>Comparative Genomics of Relapsing Fever Spirochetes.</title>
        <authorList>
            <person name="Schwan T.G."/>
            <person name="Raffel S.J."/>
            <person name="Porcella S.F."/>
            <person name="Martens C.A."/>
            <person name="Bruno D.P."/>
            <person name="Ricklefs S.M."/>
            <person name="Barbian K.B."/>
        </authorList>
    </citation>
    <scope>NUCLEOTIDE SEQUENCE</scope>
    <source>
        <strain evidence="18">SLO</strain>
    </source>
</reference>
<keyword evidence="10" id="KW-0443">Lipid metabolism</keyword>
<evidence type="ECO:0000256" key="6">
    <source>
        <dbReference type="ARBA" id="ARBA00022516"/>
    </source>
</evidence>
<dbReference type="Pfam" id="PF01066">
    <property type="entry name" value="CDP-OH_P_transf"/>
    <property type="match status" value="1"/>
</dbReference>
<dbReference type="InterPro" id="IPR004570">
    <property type="entry name" value="Phosphatidylglycerol_P_synth"/>
</dbReference>
<feature type="transmembrane region" description="Helical" evidence="17">
    <location>
        <begin position="12"/>
        <end position="29"/>
    </location>
</feature>
<evidence type="ECO:0000256" key="16">
    <source>
        <dbReference type="RuleBase" id="RU003750"/>
    </source>
</evidence>
<evidence type="ECO:0000256" key="8">
    <source>
        <dbReference type="ARBA" id="ARBA00022692"/>
    </source>
</evidence>
<comment type="catalytic activity">
    <reaction evidence="14">
        <text>a CDP-1,2-diacyl-sn-glycerol + sn-glycerol 3-phosphate = a 1,2-diacyl-sn-glycero-3-phospho-(1'-sn-glycero-3'-phosphate) + CMP + H(+)</text>
        <dbReference type="Rhea" id="RHEA:12593"/>
        <dbReference type="ChEBI" id="CHEBI:15378"/>
        <dbReference type="ChEBI" id="CHEBI:57597"/>
        <dbReference type="ChEBI" id="CHEBI:58332"/>
        <dbReference type="ChEBI" id="CHEBI:60110"/>
        <dbReference type="ChEBI" id="CHEBI:60377"/>
        <dbReference type="EC" id="2.7.8.5"/>
    </reaction>
</comment>
<evidence type="ECO:0000256" key="15">
    <source>
        <dbReference type="NCBIfam" id="TIGR00560"/>
    </source>
</evidence>
<evidence type="ECO:0000256" key="13">
    <source>
        <dbReference type="ARBA" id="ARBA00023264"/>
    </source>
</evidence>
<dbReference type="PANTHER" id="PTHR14269">
    <property type="entry name" value="CDP-DIACYLGLYCEROL--GLYCEROL-3-PHOSPHATE 3-PHOSPHATIDYLTRANSFERASE-RELATED"/>
    <property type="match status" value="1"/>
</dbReference>
<evidence type="ECO:0000256" key="14">
    <source>
        <dbReference type="ARBA" id="ARBA00048586"/>
    </source>
</evidence>
<evidence type="ECO:0000256" key="9">
    <source>
        <dbReference type="ARBA" id="ARBA00022989"/>
    </source>
</evidence>
<keyword evidence="13" id="KW-1208">Phospholipid metabolism</keyword>
<feature type="transmembrane region" description="Helical" evidence="17">
    <location>
        <begin position="171"/>
        <end position="202"/>
    </location>
</feature>
<keyword evidence="9 17" id="KW-1133">Transmembrane helix</keyword>
<evidence type="ECO:0000256" key="7">
    <source>
        <dbReference type="ARBA" id="ARBA00022679"/>
    </source>
</evidence>
<dbReference type="InterPro" id="IPR000462">
    <property type="entry name" value="CDP-OH_P_trans"/>
</dbReference>
<dbReference type="EC" id="2.7.8.5" evidence="4 15"/>
<evidence type="ECO:0000256" key="1">
    <source>
        <dbReference type="ARBA" id="ARBA00004141"/>
    </source>
</evidence>
<dbReference type="InterPro" id="IPR048254">
    <property type="entry name" value="CDP_ALCOHOL_P_TRANSF_CS"/>
</dbReference>
<dbReference type="PANTHER" id="PTHR14269:SF62">
    <property type="entry name" value="CDP-DIACYLGLYCEROL--GLYCEROL-3-PHOSPHATE 3-PHOSPHATIDYLTRANSFERASE 1, CHLOROPLASTIC"/>
    <property type="match status" value="1"/>
</dbReference>
<name>A0ABN4C4U8_BORPR</name>
<feature type="transmembrane region" description="Helical" evidence="17">
    <location>
        <begin position="134"/>
        <end position="151"/>
    </location>
</feature>
<dbReference type="PIRSF" id="PIRSF000847">
    <property type="entry name" value="Phos_ph_gly_syn"/>
    <property type="match status" value="1"/>
</dbReference>
<organism evidence="18 19">
    <name type="scientific">Borrelia parkeri SLO</name>
    <dbReference type="NCBI Taxonomy" id="1313294"/>
    <lineage>
        <taxon>Bacteria</taxon>
        <taxon>Pseudomonadati</taxon>
        <taxon>Spirochaetota</taxon>
        <taxon>Spirochaetia</taxon>
        <taxon>Spirochaetales</taxon>
        <taxon>Borreliaceae</taxon>
        <taxon>Borrelia</taxon>
    </lineage>
</organism>
<feature type="transmembrane region" description="Helical" evidence="17">
    <location>
        <begin position="36"/>
        <end position="59"/>
    </location>
</feature>
<dbReference type="InterPro" id="IPR043130">
    <property type="entry name" value="CDP-OH_PTrfase_TM_dom"/>
</dbReference>
<evidence type="ECO:0000256" key="4">
    <source>
        <dbReference type="ARBA" id="ARBA00013170"/>
    </source>
</evidence>
<keyword evidence="19" id="KW-1185">Reference proteome</keyword>
<dbReference type="EMBL" id="CP005851">
    <property type="protein sequence ID" value="AHH09204.1"/>
    <property type="molecule type" value="Genomic_DNA"/>
</dbReference>
<keyword evidence="11 17" id="KW-0472">Membrane</keyword>
<evidence type="ECO:0000313" key="19">
    <source>
        <dbReference type="Proteomes" id="UP000019331"/>
    </source>
</evidence>
<keyword evidence="6" id="KW-0444">Lipid biosynthesis</keyword>
<comment type="similarity">
    <text evidence="3 16">Belongs to the CDP-alcohol phosphatidyltransferase class-I family.</text>
</comment>
<evidence type="ECO:0000256" key="17">
    <source>
        <dbReference type="SAM" id="Phobius"/>
    </source>
</evidence>
<comment type="pathway">
    <text evidence="2">Phospholipid metabolism; phosphatidylglycerol biosynthesis; phosphatidylglycerol from CDP-diacylglycerol: step 1/2.</text>
</comment>
<feature type="transmembrane region" description="Helical" evidence="17">
    <location>
        <begin position="79"/>
        <end position="105"/>
    </location>
</feature>
<evidence type="ECO:0000256" key="2">
    <source>
        <dbReference type="ARBA" id="ARBA00005042"/>
    </source>
</evidence>
<keyword evidence="8 17" id="KW-0812">Transmembrane</keyword>
<accession>A0ABN4C4U8</accession>
<dbReference type="Gene3D" id="1.20.120.1760">
    <property type="match status" value="1"/>
</dbReference>
<evidence type="ECO:0000313" key="18">
    <source>
        <dbReference type="EMBL" id="AHH09204.1"/>
    </source>
</evidence>
<dbReference type="NCBIfam" id="TIGR00560">
    <property type="entry name" value="pgsA"/>
    <property type="match status" value="1"/>
</dbReference>
<protein>
    <recommendedName>
        <fullName evidence="5 15">CDP-diacylglycerol--glycerol-3-phosphate 3-phosphatidyltransferase</fullName>
        <ecNumber evidence="4 15">2.7.8.5</ecNumber>
    </recommendedName>
</protein>
<proteinExistence type="inferred from homology"/>
<dbReference type="PROSITE" id="PS00379">
    <property type="entry name" value="CDP_ALCOHOL_P_TRANSF"/>
    <property type="match status" value="1"/>
</dbReference>
<dbReference type="GO" id="GO:0008444">
    <property type="term" value="F:CDP-diacylglycerol-glycerol-3-phosphate 3-phosphatidyltransferase activity"/>
    <property type="evidence" value="ECO:0007669"/>
    <property type="project" value="UniProtKB-EC"/>
</dbReference>
<keyword evidence="12" id="KW-0594">Phospholipid biosynthesis</keyword>
<evidence type="ECO:0000256" key="10">
    <source>
        <dbReference type="ARBA" id="ARBA00023098"/>
    </source>
</evidence>
<evidence type="ECO:0000256" key="3">
    <source>
        <dbReference type="ARBA" id="ARBA00010441"/>
    </source>
</evidence>
<sequence length="207" mass="24414">MNSESIMSPNKITFFRIILSFVILFILCLEDLWNSYLFLILIWFLIIFNEITDVIDGYIARKYNLVSNVGKILDPYADVLQHLTYFAFFFYKGITPYYFFMIFIYRELSVGVVRNLIIQFDIVQQAKFLGKIKSLFYAIATFASLFFYSLNKLRITTLIENFISSILNLDFNFSFIVGMIYAMSAFLTVISLIDYVVIFLYLSKYEK</sequence>
<keyword evidence="7 16" id="KW-0808">Transferase</keyword>